<dbReference type="EMBL" id="VYSB01000001">
    <property type="protein sequence ID" value="MYZ50859.1"/>
    <property type="molecule type" value="Genomic_DNA"/>
</dbReference>
<organism evidence="1 2">
    <name type="scientific">Malikia spinosa</name>
    <dbReference type="NCBI Taxonomy" id="86180"/>
    <lineage>
        <taxon>Bacteria</taxon>
        <taxon>Pseudomonadati</taxon>
        <taxon>Pseudomonadota</taxon>
        <taxon>Betaproteobacteria</taxon>
        <taxon>Burkholderiales</taxon>
        <taxon>Comamonadaceae</taxon>
        <taxon>Malikia</taxon>
    </lineage>
</organism>
<sequence length="172" mass="19608">MAYSLADAQNHFYSWAACRAAQAGSAKAKRNELLGALQHSGAVQYLLRVPTPSPTSQEFDTMFYTWGERAIEFLEKKHNKKVSFGIAAKLISVYLKGAWVLHSVEDCSLARNIHPPIDSILLETIDRARGTTLSKTYKWQKLDRSNYETLMESLRKIAGSSPLWRLEEYWRP</sequence>
<accession>A0A7C9NA20</accession>
<name>A0A7C9NA20_9BURK</name>
<dbReference type="Proteomes" id="UP000481947">
    <property type="component" value="Unassembled WGS sequence"/>
</dbReference>
<gene>
    <name evidence="1" type="ORF">F5985_01575</name>
</gene>
<comment type="caution">
    <text evidence="1">The sequence shown here is derived from an EMBL/GenBank/DDBJ whole genome shotgun (WGS) entry which is preliminary data.</text>
</comment>
<dbReference type="RefSeq" id="WP_161124028.1">
    <property type="nucleotide sequence ID" value="NZ_VYSB01000001.1"/>
</dbReference>
<dbReference type="AlphaFoldDB" id="A0A7C9NA20"/>
<reference evidence="1 2" key="1">
    <citation type="submission" date="2019-09" db="EMBL/GenBank/DDBJ databases">
        <title>Identification of Malikia spinosa a prominent benzene-, toluene-, and ethylbenzene-degrading bacterium: enrichment, isolation and whole genome sequencing.</title>
        <authorList>
            <person name="Tancsics A."/>
            <person name="Revesz F."/>
            <person name="Kriszt B."/>
        </authorList>
    </citation>
    <scope>NUCLEOTIDE SEQUENCE [LARGE SCALE GENOMIC DNA]</scope>
    <source>
        <strain evidence="1 2">AB6</strain>
    </source>
</reference>
<evidence type="ECO:0000313" key="2">
    <source>
        <dbReference type="Proteomes" id="UP000481947"/>
    </source>
</evidence>
<proteinExistence type="predicted"/>
<evidence type="ECO:0000313" key="1">
    <source>
        <dbReference type="EMBL" id="MYZ50859.1"/>
    </source>
</evidence>
<protein>
    <submittedName>
        <fullName evidence="1">Uncharacterized protein</fullName>
    </submittedName>
</protein>